<feature type="region of interest" description="Disordered" evidence="1">
    <location>
        <begin position="281"/>
        <end position="305"/>
    </location>
</feature>
<dbReference type="AlphaFoldDB" id="A0A3P6QP20"/>
<evidence type="ECO:0000256" key="2">
    <source>
        <dbReference type="SAM" id="SignalP"/>
    </source>
</evidence>
<feature type="compositionally biased region" description="Basic and acidic residues" evidence="1">
    <location>
        <begin position="234"/>
        <end position="245"/>
    </location>
</feature>
<feature type="region of interest" description="Disordered" evidence="1">
    <location>
        <begin position="25"/>
        <end position="100"/>
    </location>
</feature>
<protein>
    <submittedName>
        <fullName evidence="3">Uncharacterized protein</fullName>
    </submittedName>
</protein>
<name>A0A3P6QP20_CYLGO</name>
<feature type="signal peptide" evidence="2">
    <location>
        <begin position="1"/>
        <end position="15"/>
    </location>
</feature>
<dbReference type="EMBL" id="UYRV01004844">
    <property type="protein sequence ID" value="VDK52002.1"/>
    <property type="molecule type" value="Genomic_DNA"/>
</dbReference>
<reference evidence="3 4" key="1">
    <citation type="submission" date="2018-11" db="EMBL/GenBank/DDBJ databases">
        <authorList>
            <consortium name="Pathogen Informatics"/>
        </authorList>
    </citation>
    <scope>NUCLEOTIDE SEQUENCE [LARGE SCALE GENOMIC DNA]</scope>
</reference>
<feature type="compositionally biased region" description="Basic and acidic residues" evidence="1">
    <location>
        <begin position="281"/>
        <end position="301"/>
    </location>
</feature>
<gene>
    <name evidence="3" type="ORF">CGOC_LOCUS2218</name>
</gene>
<feature type="compositionally biased region" description="Acidic residues" evidence="1">
    <location>
        <begin position="83"/>
        <end position="92"/>
    </location>
</feature>
<sequence length="319" mass="34318">MRLAVFLLTLALTYAEDPIIKGGDVAVPEPLTSGPQPPPSGLSENDDDYDAPPVDPLPPDVHAPAFPKLSPTEDQNDFTTTEDPAEADEDFDLPTKKPESVPNIAEINRTEIEQEGMIISSTDDYLDVSENGNGSFTGENSTKTEVSSGTIIIGERIPNNPVKVDKFSAIPNAVVVGTPEQIVIDKISIDETKTVDDESEALSASERKESLEDLPVFGNPKGTNDEQPFTVRAQAKDSLGEDHFVGEGLSKPISKKKKDKNSEKSTEKIAATVADIESSNAKKEKVFGETSESHKDNKDLTAEENTAIDDFFNGIDTGG</sequence>
<organism evidence="3 4">
    <name type="scientific">Cylicostephanus goldi</name>
    <name type="common">Nematode worm</name>
    <dbReference type="NCBI Taxonomy" id="71465"/>
    <lineage>
        <taxon>Eukaryota</taxon>
        <taxon>Metazoa</taxon>
        <taxon>Ecdysozoa</taxon>
        <taxon>Nematoda</taxon>
        <taxon>Chromadorea</taxon>
        <taxon>Rhabditida</taxon>
        <taxon>Rhabditina</taxon>
        <taxon>Rhabditomorpha</taxon>
        <taxon>Strongyloidea</taxon>
        <taxon>Strongylidae</taxon>
        <taxon>Cylicostephanus</taxon>
    </lineage>
</organism>
<evidence type="ECO:0000313" key="4">
    <source>
        <dbReference type="Proteomes" id="UP000271889"/>
    </source>
</evidence>
<evidence type="ECO:0000256" key="1">
    <source>
        <dbReference type="SAM" id="MobiDB-lite"/>
    </source>
</evidence>
<keyword evidence="4" id="KW-1185">Reference proteome</keyword>
<evidence type="ECO:0000313" key="3">
    <source>
        <dbReference type="EMBL" id="VDK52002.1"/>
    </source>
</evidence>
<accession>A0A3P6QP20</accession>
<keyword evidence="2" id="KW-0732">Signal</keyword>
<dbReference type="Proteomes" id="UP000271889">
    <property type="component" value="Unassembled WGS sequence"/>
</dbReference>
<feature type="chain" id="PRO_5018102490" evidence="2">
    <location>
        <begin position="16"/>
        <end position="319"/>
    </location>
</feature>
<feature type="region of interest" description="Disordered" evidence="1">
    <location>
        <begin position="193"/>
        <end position="267"/>
    </location>
</feature>
<proteinExistence type="predicted"/>